<feature type="transmembrane region" description="Helical" evidence="2">
    <location>
        <begin position="32"/>
        <end position="59"/>
    </location>
</feature>
<dbReference type="GO" id="GO:1990904">
    <property type="term" value="C:ribonucleoprotein complex"/>
    <property type="evidence" value="ECO:0007669"/>
    <property type="project" value="UniProtKB-KW"/>
</dbReference>
<keyword evidence="2" id="KW-1133">Transmembrane helix</keyword>
<gene>
    <name evidence="3" type="ORF">E6C27_scaffold979G00420</name>
</gene>
<proteinExistence type="predicted"/>
<feature type="region of interest" description="Disordered" evidence="1">
    <location>
        <begin position="136"/>
        <end position="156"/>
    </location>
</feature>
<dbReference type="AlphaFoldDB" id="A0A5A7VLJ4"/>
<evidence type="ECO:0000256" key="1">
    <source>
        <dbReference type="SAM" id="MobiDB-lite"/>
    </source>
</evidence>
<protein>
    <submittedName>
        <fullName evidence="3">H/ACA ribonucleoprotein complex subunit 1-like</fullName>
    </submittedName>
</protein>
<comment type="caution">
    <text evidence="3">The sequence shown here is derived from an EMBL/GenBank/DDBJ whole genome shotgun (WGS) entry which is preliminary data.</text>
</comment>
<evidence type="ECO:0000256" key="2">
    <source>
        <dbReference type="SAM" id="Phobius"/>
    </source>
</evidence>
<dbReference type="STRING" id="1194695.A0A5A7VLJ4"/>
<dbReference type="OrthoDB" id="784393at2759"/>
<keyword evidence="2" id="KW-0472">Membrane</keyword>
<organism evidence="3 4">
    <name type="scientific">Cucumis melo var. makuwa</name>
    <name type="common">Oriental melon</name>
    <dbReference type="NCBI Taxonomy" id="1194695"/>
    <lineage>
        <taxon>Eukaryota</taxon>
        <taxon>Viridiplantae</taxon>
        <taxon>Streptophyta</taxon>
        <taxon>Embryophyta</taxon>
        <taxon>Tracheophyta</taxon>
        <taxon>Spermatophyta</taxon>
        <taxon>Magnoliopsida</taxon>
        <taxon>eudicotyledons</taxon>
        <taxon>Gunneridae</taxon>
        <taxon>Pentapetalae</taxon>
        <taxon>rosids</taxon>
        <taxon>fabids</taxon>
        <taxon>Cucurbitales</taxon>
        <taxon>Cucurbitaceae</taxon>
        <taxon>Benincaseae</taxon>
        <taxon>Cucumis</taxon>
    </lineage>
</organism>
<dbReference type="Proteomes" id="UP000321393">
    <property type="component" value="Unassembled WGS sequence"/>
</dbReference>
<reference evidence="3 4" key="1">
    <citation type="submission" date="2019-08" db="EMBL/GenBank/DDBJ databases">
        <title>Draft genome sequences of two oriental melons (Cucumis melo L. var makuwa).</title>
        <authorList>
            <person name="Kwon S.-Y."/>
        </authorList>
    </citation>
    <scope>NUCLEOTIDE SEQUENCE [LARGE SCALE GENOMIC DNA]</scope>
    <source>
        <strain evidence="4">cv. SW 3</strain>
        <tissue evidence="3">Leaf</tissue>
    </source>
</reference>
<accession>A0A5A7VLJ4</accession>
<sequence length="156" mass="17608">MPYFSPLLSNSTRYFASLLRTPPRRASNEVHLYLLCTPLLSVVLHSFVFGLHIVLHIVLHSFVLHIFPPHANLFPFILSQIHIVGFHHHQIYIVGFHHRQIHVCLSTNKFLRPAEEERHYTPRVCGSRGGCGGSSMSNVPTPSIEDPGQFPTLGAK</sequence>
<keyword evidence="3" id="KW-0687">Ribonucleoprotein</keyword>
<keyword evidence="2" id="KW-0812">Transmembrane</keyword>
<evidence type="ECO:0000313" key="3">
    <source>
        <dbReference type="EMBL" id="KAA0066625.1"/>
    </source>
</evidence>
<dbReference type="EMBL" id="SSTE01000850">
    <property type="protein sequence ID" value="KAA0066625.1"/>
    <property type="molecule type" value="Genomic_DNA"/>
</dbReference>
<evidence type="ECO:0000313" key="4">
    <source>
        <dbReference type="Proteomes" id="UP000321393"/>
    </source>
</evidence>
<name>A0A5A7VLJ4_CUCMM</name>